<dbReference type="STRING" id="1850254.LPB137_12410"/>
<evidence type="ECO:0000256" key="4">
    <source>
        <dbReference type="ARBA" id="ARBA00022833"/>
    </source>
</evidence>
<dbReference type="Proteomes" id="UP000186074">
    <property type="component" value="Chromosome"/>
</dbReference>
<evidence type="ECO:0000256" key="1">
    <source>
        <dbReference type="ARBA" id="ARBA00006217"/>
    </source>
</evidence>
<evidence type="ECO:0000256" key="6">
    <source>
        <dbReference type="ARBA" id="ARBA00048348"/>
    </source>
</evidence>
<feature type="binding site" evidence="7">
    <location>
        <position position="103"/>
    </location>
    <ligand>
        <name>Zn(2+)</name>
        <dbReference type="ChEBI" id="CHEBI:29105"/>
    </ligand>
</feature>
<dbReference type="InterPro" id="IPR045066">
    <property type="entry name" value="Beta_CA_cladeB"/>
</dbReference>
<evidence type="ECO:0000256" key="5">
    <source>
        <dbReference type="ARBA" id="ARBA00023239"/>
    </source>
</evidence>
<dbReference type="InterPro" id="IPR015892">
    <property type="entry name" value="Carbonic_anhydrase_CS"/>
</dbReference>
<keyword evidence="3 7" id="KW-0479">Metal-binding</keyword>
<dbReference type="PROSITE" id="PS00704">
    <property type="entry name" value="PROK_CO2_ANHYDRASE_1"/>
    <property type="match status" value="1"/>
</dbReference>
<evidence type="ECO:0000313" key="10">
    <source>
        <dbReference type="Proteomes" id="UP000186074"/>
    </source>
</evidence>
<dbReference type="SMART" id="SM00947">
    <property type="entry name" value="Pro_CA"/>
    <property type="match status" value="1"/>
</dbReference>
<dbReference type="AlphaFoldDB" id="A0A1P8KPY2"/>
<organism evidence="9 10">
    <name type="scientific">Poseidonibacter parvus</name>
    <dbReference type="NCBI Taxonomy" id="1850254"/>
    <lineage>
        <taxon>Bacteria</taxon>
        <taxon>Pseudomonadati</taxon>
        <taxon>Campylobacterota</taxon>
        <taxon>Epsilonproteobacteria</taxon>
        <taxon>Campylobacterales</taxon>
        <taxon>Arcobacteraceae</taxon>
        <taxon>Poseidonibacter</taxon>
    </lineage>
</organism>
<dbReference type="RefSeq" id="WP_076088547.1">
    <property type="nucleotide sequence ID" value="NZ_CP019070.1"/>
</dbReference>
<feature type="binding site" evidence="7">
    <location>
        <position position="42"/>
    </location>
    <ligand>
        <name>Zn(2+)</name>
        <dbReference type="ChEBI" id="CHEBI:29105"/>
    </ligand>
</feature>
<protein>
    <recommendedName>
        <fullName evidence="2 8">Carbonic anhydrase</fullName>
        <ecNumber evidence="2 8">4.2.1.1</ecNumber>
    </recommendedName>
    <alternativeName>
        <fullName evidence="8">Carbonate dehydratase</fullName>
    </alternativeName>
</protein>
<keyword evidence="10" id="KW-1185">Reference proteome</keyword>
<dbReference type="Pfam" id="PF00484">
    <property type="entry name" value="Pro_CA"/>
    <property type="match status" value="1"/>
</dbReference>
<dbReference type="GO" id="GO:0008270">
    <property type="term" value="F:zinc ion binding"/>
    <property type="evidence" value="ECO:0007669"/>
    <property type="project" value="UniProtKB-UniRule"/>
</dbReference>
<dbReference type="GO" id="GO:0004089">
    <property type="term" value="F:carbonate dehydratase activity"/>
    <property type="evidence" value="ECO:0007669"/>
    <property type="project" value="UniProtKB-UniRule"/>
</dbReference>
<keyword evidence="4 7" id="KW-0862">Zinc</keyword>
<dbReference type="KEGG" id="alp:LPB137_12410"/>
<comment type="similarity">
    <text evidence="1 8">Belongs to the beta-class carbonic anhydrase family.</text>
</comment>
<comment type="catalytic activity">
    <reaction evidence="6 8">
        <text>hydrogencarbonate + H(+) = CO2 + H2O</text>
        <dbReference type="Rhea" id="RHEA:10748"/>
        <dbReference type="ChEBI" id="CHEBI:15377"/>
        <dbReference type="ChEBI" id="CHEBI:15378"/>
        <dbReference type="ChEBI" id="CHEBI:16526"/>
        <dbReference type="ChEBI" id="CHEBI:17544"/>
        <dbReference type="EC" id="4.2.1.1"/>
    </reaction>
</comment>
<comment type="function">
    <text evidence="8">Reversible hydration of carbon dioxide.</text>
</comment>
<dbReference type="OrthoDB" id="9797527at2"/>
<dbReference type="PANTHER" id="PTHR11002">
    <property type="entry name" value="CARBONIC ANHYDRASE"/>
    <property type="match status" value="1"/>
</dbReference>
<sequence>MIINDLVKGNKKFREVNFPRFQGNIKELVEHGQKPEILFVGCSDSRITPDLMLDTKPGDMFILRNVGNFVPPYSPDEDYHGSSAAIEYAVSVLGVKHIIICGHSHCGACKSLYKDIGDSPDLIHVKKWLELGKRAKEYTLLAIQDKSDKEKLYRATERISVVHQLENLLTFPDVERKIKSGELQIHGWYYRIEDGTLESYDGEKCSFVPLMEDNYGK</sequence>
<dbReference type="GO" id="GO:0015976">
    <property type="term" value="P:carbon utilization"/>
    <property type="evidence" value="ECO:0007669"/>
    <property type="project" value="InterPro"/>
</dbReference>
<dbReference type="PANTHER" id="PTHR11002:SF76">
    <property type="entry name" value="CARBONIC ANHYDRASE"/>
    <property type="match status" value="1"/>
</dbReference>
<proteinExistence type="inferred from homology"/>
<evidence type="ECO:0000256" key="7">
    <source>
        <dbReference type="PIRSR" id="PIRSR601765-1"/>
    </source>
</evidence>
<keyword evidence="5 8" id="KW-0456">Lyase</keyword>
<reference evidence="9 10" key="1">
    <citation type="submission" date="2017-01" db="EMBL/GenBank/DDBJ databases">
        <title>Genome sequencing of Arcobacter sp. LPB0137.</title>
        <authorList>
            <person name="Lee G.-W."/>
            <person name="Yi H."/>
        </authorList>
    </citation>
    <scope>NUCLEOTIDE SEQUENCE [LARGE SCALE GENOMIC DNA]</scope>
    <source>
        <strain evidence="9 10">LPB0137</strain>
    </source>
</reference>
<comment type="cofactor">
    <cofactor evidence="7">
        <name>Zn(2+)</name>
        <dbReference type="ChEBI" id="CHEBI:29105"/>
    </cofactor>
    <text evidence="7">Binds 1 zinc ion per subunit.</text>
</comment>
<dbReference type="EMBL" id="CP019070">
    <property type="protein sequence ID" value="APW66597.1"/>
    <property type="molecule type" value="Genomic_DNA"/>
</dbReference>
<dbReference type="EC" id="4.2.1.1" evidence="2 8"/>
<dbReference type="InterPro" id="IPR036874">
    <property type="entry name" value="Carbonic_anhydrase_sf"/>
</dbReference>
<dbReference type="SUPFAM" id="SSF53056">
    <property type="entry name" value="beta-carbonic anhydrase, cab"/>
    <property type="match status" value="1"/>
</dbReference>
<dbReference type="InterPro" id="IPR001765">
    <property type="entry name" value="Carbonic_anhydrase"/>
</dbReference>
<accession>A0A1P8KPY2</accession>
<name>A0A1P8KPY2_9BACT</name>
<dbReference type="PROSITE" id="PS00705">
    <property type="entry name" value="PROK_CO2_ANHYDRASE_2"/>
    <property type="match status" value="1"/>
</dbReference>
<gene>
    <name evidence="9" type="ORF">LPB137_12410</name>
</gene>
<evidence type="ECO:0000313" key="9">
    <source>
        <dbReference type="EMBL" id="APW66597.1"/>
    </source>
</evidence>
<evidence type="ECO:0000256" key="2">
    <source>
        <dbReference type="ARBA" id="ARBA00012925"/>
    </source>
</evidence>
<feature type="binding site" evidence="7">
    <location>
        <position position="106"/>
    </location>
    <ligand>
        <name>Zn(2+)</name>
        <dbReference type="ChEBI" id="CHEBI:29105"/>
    </ligand>
</feature>
<feature type="binding site" evidence="7">
    <location>
        <position position="44"/>
    </location>
    <ligand>
        <name>Zn(2+)</name>
        <dbReference type="ChEBI" id="CHEBI:29105"/>
    </ligand>
</feature>
<evidence type="ECO:0000256" key="8">
    <source>
        <dbReference type="RuleBase" id="RU003956"/>
    </source>
</evidence>
<evidence type="ECO:0000256" key="3">
    <source>
        <dbReference type="ARBA" id="ARBA00022723"/>
    </source>
</evidence>
<dbReference type="CDD" id="cd00884">
    <property type="entry name" value="beta_CA_cladeB"/>
    <property type="match status" value="1"/>
</dbReference>
<dbReference type="Gene3D" id="3.40.1050.10">
    <property type="entry name" value="Carbonic anhydrase"/>
    <property type="match status" value="1"/>
</dbReference>